<dbReference type="PATRIC" id="fig|1310697.3.peg.205"/>
<gene>
    <name evidence="1" type="ORF">J596_0219</name>
</gene>
<dbReference type="EMBL" id="JMOD01000002">
    <property type="protein sequence ID" value="KCY23000.1"/>
    <property type="molecule type" value="Genomic_DNA"/>
</dbReference>
<evidence type="ECO:0000313" key="2">
    <source>
        <dbReference type="Proteomes" id="UP000027327"/>
    </source>
</evidence>
<reference evidence="1 2" key="1">
    <citation type="submission" date="2014-04" db="EMBL/GenBank/DDBJ databases">
        <title>Comparative genomics and transcriptomics to identify genetic mechanisms underlying the emergence of carbapenem resistant Acinetobacter baumannii (CRAb).</title>
        <authorList>
            <person name="Harris A.D."/>
            <person name="Johnson K.J."/>
            <person name="George J."/>
            <person name="Nadendla S."/>
            <person name="Daugherty S.C."/>
            <person name="Parankush S."/>
            <person name="Sadzewicz L."/>
            <person name="Tallon L."/>
            <person name="Sengamalay N."/>
            <person name="Hazen T.H."/>
            <person name="Rasko D.A."/>
        </authorList>
    </citation>
    <scope>NUCLEOTIDE SEQUENCE [LARGE SCALE GENOMIC DNA]</scope>
    <source>
        <strain evidence="1 2">21072</strain>
    </source>
</reference>
<dbReference type="Proteomes" id="UP000027327">
    <property type="component" value="Unassembled WGS sequence"/>
</dbReference>
<dbReference type="RefSeq" id="WP_032035572.1">
    <property type="nucleotide sequence ID" value="NZ_JMOD01000002.1"/>
</dbReference>
<organism evidence="1 2">
    <name type="scientific">Acinetobacter baumannii 21072</name>
    <dbReference type="NCBI Taxonomy" id="1310697"/>
    <lineage>
        <taxon>Bacteria</taxon>
        <taxon>Pseudomonadati</taxon>
        <taxon>Pseudomonadota</taxon>
        <taxon>Gammaproteobacteria</taxon>
        <taxon>Moraxellales</taxon>
        <taxon>Moraxellaceae</taxon>
        <taxon>Acinetobacter</taxon>
        <taxon>Acinetobacter calcoaceticus/baumannii complex</taxon>
    </lineage>
</organism>
<sequence>MKPEQFIREKGLKEAREVVEGAPEGATHYGLRQYRQWEGRILKTFTDESWRSTAVFGGNLRFIEDDCLKIQDLKRLVESVELIEELGGIKLVKDHGRKGGLYGGRVITAIRDHESIYGGGDE</sequence>
<dbReference type="AlphaFoldDB" id="A0A062IT60"/>
<accession>A0A062IT60</accession>
<evidence type="ECO:0000313" key="1">
    <source>
        <dbReference type="EMBL" id="KCY23000.1"/>
    </source>
</evidence>
<name>A0A062IT60_ACIBA</name>
<proteinExistence type="predicted"/>
<protein>
    <submittedName>
        <fullName evidence="1">Uncharacterized protein</fullName>
    </submittedName>
</protein>
<comment type="caution">
    <text evidence="1">The sequence shown here is derived from an EMBL/GenBank/DDBJ whole genome shotgun (WGS) entry which is preliminary data.</text>
</comment>